<feature type="domain" description="DUF4216" evidence="2">
    <location>
        <begin position="2"/>
        <end position="59"/>
    </location>
</feature>
<evidence type="ECO:0000313" key="4">
    <source>
        <dbReference type="Proteomes" id="UP000266723"/>
    </source>
</evidence>
<comment type="caution">
    <text evidence="3">The sequence shown here is derived from an EMBL/GenBank/DDBJ whole genome shotgun (WGS) entry which is preliminary data.</text>
</comment>
<gene>
    <name evidence="3" type="ORF">DY000_02055537</name>
</gene>
<feature type="region of interest" description="Disordered" evidence="1">
    <location>
        <begin position="63"/>
        <end position="84"/>
    </location>
</feature>
<reference evidence="3 4" key="1">
    <citation type="journal article" date="2020" name="BMC Genomics">
        <title>Intraspecific diversification of the crop wild relative Brassica cretica Lam. using demographic model selection.</title>
        <authorList>
            <person name="Kioukis A."/>
            <person name="Michalopoulou V.A."/>
            <person name="Briers L."/>
            <person name="Pirintsos S."/>
            <person name="Studholme D.J."/>
            <person name="Pavlidis P."/>
            <person name="Sarris P.F."/>
        </authorList>
    </citation>
    <scope>NUCLEOTIDE SEQUENCE [LARGE SCALE GENOMIC DNA]</scope>
    <source>
        <strain evidence="4">cv. PFS-1207/04</strain>
    </source>
</reference>
<organism evidence="3 4">
    <name type="scientific">Brassica cretica</name>
    <name type="common">Mustard</name>
    <dbReference type="NCBI Taxonomy" id="69181"/>
    <lineage>
        <taxon>Eukaryota</taxon>
        <taxon>Viridiplantae</taxon>
        <taxon>Streptophyta</taxon>
        <taxon>Embryophyta</taxon>
        <taxon>Tracheophyta</taxon>
        <taxon>Spermatophyta</taxon>
        <taxon>Magnoliopsida</taxon>
        <taxon>eudicotyledons</taxon>
        <taxon>Gunneridae</taxon>
        <taxon>Pentapetalae</taxon>
        <taxon>rosids</taxon>
        <taxon>malvids</taxon>
        <taxon>Brassicales</taxon>
        <taxon>Brassicaceae</taxon>
        <taxon>Brassiceae</taxon>
        <taxon>Brassica</taxon>
    </lineage>
</organism>
<keyword evidence="4" id="KW-1185">Reference proteome</keyword>
<dbReference type="EMBL" id="QGKV02002055">
    <property type="protein sequence ID" value="KAF3498790.1"/>
    <property type="molecule type" value="Genomic_DNA"/>
</dbReference>
<proteinExistence type="predicted"/>
<protein>
    <recommendedName>
        <fullName evidence="2">DUF4216 domain-containing protein</fullName>
    </recommendedName>
</protein>
<evidence type="ECO:0000313" key="3">
    <source>
        <dbReference type="EMBL" id="KAF3498790.1"/>
    </source>
</evidence>
<sequence length="102" mass="11635">MVYVVKCSWFDTTENRGMRRHPSDLVDVSPRRQYAKYDPFVLPGNFDQACFIPYPWKENKKVATDESTSSSLIPSLAVSDSKPRRLASPTLISQDNPLFLLP</sequence>
<dbReference type="Proteomes" id="UP000266723">
    <property type="component" value="Unassembled WGS sequence"/>
</dbReference>
<dbReference type="Pfam" id="PF13952">
    <property type="entry name" value="DUF4216"/>
    <property type="match status" value="1"/>
</dbReference>
<evidence type="ECO:0000259" key="2">
    <source>
        <dbReference type="Pfam" id="PF13952"/>
    </source>
</evidence>
<dbReference type="InterPro" id="IPR025312">
    <property type="entry name" value="DUF4216"/>
</dbReference>
<accession>A0ABQ7AMM0</accession>
<name>A0ABQ7AMM0_BRACR</name>
<evidence type="ECO:0000256" key="1">
    <source>
        <dbReference type="SAM" id="MobiDB-lite"/>
    </source>
</evidence>